<dbReference type="Proteomes" id="UP000504637">
    <property type="component" value="Unplaced"/>
</dbReference>
<name>A0A6J3LY71_9PEZI</name>
<keyword evidence="1" id="KW-0472">Membrane</keyword>
<reference evidence="3" key="3">
    <citation type="submission" date="2025-08" db="UniProtKB">
        <authorList>
            <consortium name="RefSeq"/>
        </authorList>
    </citation>
    <scope>IDENTIFICATION</scope>
    <source>
        <strain evidence="3">CBS 342.82</strain>
    </source>
</reference>
<sequence length="101" mass="11484">MPRGWQAINTDDRHGGVVHSSHNYSVVMSIVTGAPNQRSCKFGQDELGTTGRDQDQCLAPWWAIWVTVTVVAVSTMVGRVTCRRHPRRHRCQLYQHLQIET</sequence>
<dbReference type="RefSeq" id="XP_033457639.1">
    <property type="nucleotide sequence ID" value="XM_033603410.1"/>
</dbReference>
<keyword evidence="1" id="KW-1133">Transmembrane helix</keyword>
<evidence type="ECO:0000313" key="3">
    <source>
        <dbReference type="RefSeq" id="XP_033457639.1"/>
    </source>
</evidence>
<protein>
    <submittedName>
        <fullName evidence="3">Uncharacterized protein</fullName>
    </submittedName>
</protein>
<dbReference type="GeneID" id="54361210"/>
<gene>
    <name evidence="3" type="ORF">K489DRAFT_37330</name>
</gene>
<dbReference type="AlphaFoldDB" id="A0A6J3LY71"/>
<reference evidence="3" key="2">
    <citation type="submission" date="2020-04" db="EMBL/GenBank/DDBJ databases">
        <authorList>
            <consortium name="NCBI Genome Project"/>
        </authorList>
    </citation>
    <scope>NUCLEOTIDE SEQUENCE</scope>
    <source>
        <strain evidence="3">CBS 342.82</strain>
    </source>
</reference>
<feature type="transmembrane region" description="Helical" evidence="1">
    <location>
        <begin position="62"/>
        <end position="82"/>
    </location>
</feature>
<evidence type="ECO:0000313" key="2">
    <source>
        <dbReference type="Proteomes" id="UP000504637"/>
    </source>
</evidence>
<accession>A0A6J3LY71</accession>
<evidence type="ECO:0000256" key="1">
    <source>
        <dbReference type="SAM" id="Phobius"/>
    </source>
</evidence>
<keyword evidence="2" id="KW-1185">Reference proteome</keyword>
<reference evidence="3" key="1">
    <citation type="submission" date="2020-01" db="EMBL/GenBank/DDBJ databases">
        <authorList>
            <consortium name="DOE Joint Genome Institute"/>
            <person name="Haridas S."/>
            <person name="Albert R."/>
            <person name="Binder M."/>
            <person name="Bloem J."/>
            <person name="Labutti K."/>
            <person name="Salamov A."/>
            <person name="Andreopoulos B."/>
            <person name="Baker S.E."/>
            <person name="Barry K."/>
            <person name="Bills G."/>
            <person name="Bluhm B.H."/>
            <person name="Cannon C."/>
            <person name="Castanera R."/>
            <person name="Culley D.E."/>
            <person name="Daum C."/>
            <person name="Ezra D."/>
            <person name="Gonzalez J.B."/>
            <person name="Henrissat B."/>
            <person name="Kuo A."/>
            <person name="Liang C."/>
            <person name="Lipzen A."/>
            <person name="Lutzoni F."/>
            <person name="Magnuson J."/>
            <person name="Mondo S."/>
            <person name="Nolan M."/>
            <person name="Ohm R."/>
            <person name="Pangilinan J."/>
            <person name="Park H.-J."/>
            <person name="Ramirez L."/>
            <person name="Alfaro M."/>
            <person name="Sun H."/>
            <person name="Tritt A."/>
            <person name="Yoshinaga Y."/>
            <person name="Zwiers L.-H."/>
            <person name="Turgeon B.G."/>
            <person name="Goodwin S.B."/>
            <person name="Spatafora J.W."/>
            <person name="Crous P.W."/>
            <person name="Grigoriev I.V."/>
        </authorList>
    </citation>
    <scope>NUCLEOTIDE SEQUENCE</scope>
    <source>
        <strain evidence="3">CBS 342.82</strain>
    </source>
</reference>
<organism evidence="3">
    <name type="scientific">Dissoconium aciculare CBS 342.82</name>
    <dbReference type="NCBI Taxonomy" id="1314786"/>
    <lineage>
        <taxon>Eukaryota</taxon>
        <taxon>Fungi</taxon>
        <taxon>Dikarya</taxon>
        <taxon>Ascomycota</taxon>
        <taxon>Pezizomycotina</taxon>
        <taxon>Dothideomycetes</taxon>
        <taxon>Dothideomycetidae</taxon>
        <taxon>Mycosphaerellales</taxon>
        <taxon>Dissoconiaceae</taxon>
        <taxon>Dissoconium</taxon>
    </lineage>
</organism>
<keyword evidence="1" id="KW-0812">Transmembrane</keyword>
<proteinExistence type="predicted"/>